<dbReference type="AlphaFoldDB" id="A0A251RRU4"/>
<dbReference type="InParanoid" id="A0A251RRU4"/>
<dbReference type="Gramene" id="mRNA:HanXRQr2_Chr17g0812911">
    <property type="protein sequence ID" value="mRNA:HanXRQr2_Chr17g0812911"/>
    <property type="gene ID" value="HanXRQr2_Chr17g0812911"/>
</dbReference>
<feature type="compositionally biased region" description="Low complexity" evidence="7">
    <location>
        <begin position="242"/>
        <end position="256"/>
    </location>
</feature>
<dbReference type="FunFam" id="3.30.200.20:FF:000125">
    <property type="entry name" value="Protein STRUBBELIG-RECEPTOR FAMILY 8"/>
    <property type="match status" value="1"/>
</dbReference>
<evidence type="ECO:0000256" key="4">
    <source>
        <dbReference type="ARBA" id="ARBA00022737"/>
    </source>
</evidence>
<dbReference type="EMBL" id="CM007906">
    <property type="protein sequence ID" value="OTF87218.1"/>
    <property type="molecule type" value="Genomic_DNA"/>
</dbReference>
<feature type="domain" description="Protein kinase" evidence="9">
    <location>
        <begin position="458"/>
        <end position="736"/>
    </location>
</feature>
<feature type="transmembrane region" description="Helical" evidence="8">
    <location>
        <begin position="12"/>
        <end position="34"/>
    </location>
</feature>
<dbReference type="InterPro" id="IPR046959">
    <property type="entry name" value="PRK1-6/SRF4-like"/>
</dbReference>
<dbReference type="GO" id="GO:0007165">
    <property type="term" value="P:signal transduction"/>
    <property type="evidence" value="ECO:0000318"/>
    <property type="project" value="GO_Central"/>
</dbReference>
<dbReference type="FunFam" id="1.10.510.10:FF:000095">
    <property type="entry name" value="protein STRUBBELIG-RECEPTOR FAMILY 8"/>
    <property type="match status" value="1"/>
</dbReference>
<keyword evidence="3 8" id="KW-0812">Transmembrane</keyword>
<feature type="transmembrane region" description="Helical" evidence="8">
    <location>
        <begin position="265"/>
        <end position="286"/>
    </location>
</feature>
<dbReference type="InterPro" id="IPR001245">
    <property type="entry name" value="Ser-Thr/Tyr_kinase_cat_dom"/>
</dbReference>
<evidence type="ECO:0000256" key="8">
    <source>
        <dbReference type="SAM" id="Phobius"/>
    </source>
</evidence>
<dbReference type="Gene3D" id="1.10.510.10">
    <property type="entry name" value="Transferase(Phosphotransferase) domain 1"/>
    <property type="match status" value="1"/>
</dbReference>
<dbReference type="Pfam" id="PF00560">
    <property type="entry name" value="LRR_1"/>
    <property type="match status" value="2"/>
</dbReference>
<name>A0A251RRU4_HELAN</name>
<protein>
    <submittedName>
        <fullName evidence="10">Non-specific protein-tyrosine kinase RLK-Pelle-LRR-V family</fullName>
        <ecNumber evidence="10">2.7.10.2</ecNumber>
    </submittedName>
</protein>
<dbReference type="EMBL" id="MNCJ02000332">
    <property type="protein sequence ID" value="KAF5756293.1"/>
    <property type="molecule type" value="Genomic_DNA"/>
</dbReference>
<evidence type="ECO:0000256" key="7">
    <source>
        <dbReference type="SAM" id="MobiDB-lite"/>
    </source>
</evidence>
<dbReference type="SUPFAM" id="SSF56112">
    <property type="entry name" value="Protein kinase-like (PK-like)"/>
    <property type="match status" value="1"/>
</dbReference>
<evidence type="ECO:0000313" key="11">
    <source>
        <dbReference type="EMBL" id="OTF87218.1"/>
    </source>
</evidence>
<dbReference type="GO" id="GO:0005524">
    <property type="term" value="F:ATP binding"/>
    <property type="evidence" value="ECO:0007669"/>
    <property type="project" value="InterPro"/>
</dbReference>
<dbReference type="PANTHER" id="PTHR48007:SF58">
    <property type="entry name" value="PROTEIN KINASE DOMAIN-CONTAINING PROTEIN"/>
    <property type="match status" value="1"/>
</dbReference>
<evidence type="ECO:0000256" key="3">
    <source>
        <dbReference type="ARBA" id="ARBA00022692"/>
    </source>
</evidence>
<dbReference type="Gene3D" id="3.30.200.20">
    <property type="entry name" value="Phosphorylase Kinase, domain 1"/>
    <property type="match status" value="1"/>
</dbReference>
<evidence type="ECO:0000313" key="12">
    <source>
        <dbReference type="Proteomes" id="UP000215914"/>
    </source>
</evidence>
<dbReference type="GO" id="GO:0004672">
    <property type="term" value="F:protein kinase activity"/>
    <property type="evidence" value="ECO:0000318"/>
    <property type="project" value="GO_Central"/>
</dbReference>
<keyword evidence="6 8" id="KW-0472">Membrane</keyword>
<dbReference type="InterPro" id="IPR032675">
    <property type="entry name" value="LRR_dom_sf"/>
</dbReference>
<keyword evidence="10" id="KW-0808">Transferase</keyword>
<feature type="region of interest" description="Disordered" evidence="7">
    <location>
        <begin position="338"/>
        <end position="373"/>
    </location>
</feature>
<dbReference type="Proteomes" id="UP000215914">
    <property type="component" value="Chromosome 17"/>
</dbReference>
<keyword evidence="12" id="KW-1185">Reference proteome</keyword>
<accession>A0A251RRU4</accession>
<reference evidence="11" key="2">
    <citation type="submission" date="2017-02" db="EMBL/GenBank/DDBJ databases">
        <title>Sunflower complete genome.</title>
        <authorList>
            <person name="Langlade N."/>
            <person name="Munos S."/>
        </authorList>
    </citation>
    <scope>NUCLEOTIDE SEQUENCE [LARGE SCALE GENOMIC DNA]</scope>
    <source>
        <tissue evidence="11">Leaves</tissue>
    </source>
</reference>
<dbReference type="Pfam" id="PF07714">
    <property type="entry name" value="PK_Tyr_Ser-Thr"/>
    <property type="match status" value="1"/>
</dbReference>
<dbReference type="Gene3D" id="3.80.10.10">
    <property type="entry name" value="Ribonuclease Inhibitor"/>
    <property type="match status" value="1"/>
</dbReference>
<dbReference type="PANTHER" id="PTHR48007">
    <property type="entry name" value="LEUCINE-RICH REPEAT RECEPTOR-LIKE PROTEIN KINASE PXC1"/>
    <property type="match status" value="1"/>
</dbReference>
<dbReference type="Pfam" id="PF08263">
    <property type="entry name" value="LRRNT_2"/>
    <property type="match status" value="1"/>
</dbReference>
<gene>
    <name evidence="11" type="ORF">HannXRQ_Chr17g0559341</name>
    <name evidence="10" type="ORF">HanXRQr2_Chr17g0812911</name>
</gene>
<keyword evidence="5 8" id="KW-1133">Transmembrane helix</keyword>
<evidence type="ECO:0000256" key="6">
    <source>
        <dbReference type="ARBA" id="ARBA00023136"/>
    </source>
</evidence>
<evidence type="ECO:0000259" key="9">
    <source>
        <dbReference type="PROSITE" id="PS50011"/>
    </source>
</evidence>
<dbReference type="InterPro" id="IPR011009">
    <property type="entry name" value="Kinase-like_dom_sf"/>
</dbReference>
<keyword evidence="2" id="KW-0433">Leucine-rich repeat</keyword>
<evidence type="ECO:0000256" key="5">
    <source>
        <dbReference type="ARBA" id="ARBA00022989"/>
    </source>
</evidence>
<dbReference type="GO" id="GO:0004715">
    <property type="term" value="F:non-membrane spanning protein tyrosine kinase activity"/>
    <property type="evidence" value="ECO:0007669"/>
    <property type="project" value="UniProtKB-EC"/>
</dbReference>
<feature type="compositionally biased region" description="Pro residues" evidence="7">
    <location>
        <begin position="348"/>
        <end position="362"/>
    </location>
</feature>
<dbReference type="FunCoup" id="A0A251RRU4">
    <property type="interactions" value="2149"/>
</dbReference>
<evidence type="ECO:0000256" key="2">
    <source>
        <dbReference type="ARBA" id="ARBA00022614"/>
    </source>
</evidence>
<dbReference type="OMA" id="QLSDRMH"/>
<dbReference type="OrthoDB" id="676979at2759"/>
<dbReference type="GO" id="GO:0005886">
    <property type="term" value="C:plasma membrane"/>
    <property type="evidence" value="ECO:0000318"/>
    <property type="project" value="GO_Central"/>
</dbReference>
<dbReference type="PROSITE" id="PS50011">
    <property type="entry name" value="PROTEIN_KINASE_DOM"/>
    <property type="match status" value="1"/>
</dbReference>
<dbReference type="InterPro" id="IPR013210">
    <property type="entry name" value="LRR_N_plant-typ"/>
</dbReference>
<dbReference type="SUPFAM" id="SSF52058">
    <property type="entry name" value="L domain-like"/>
    <property type="match status" value="1"/>
</dbReference>
<dbReference type="InterPro" id="IPR000719">
    <property type="entry name" value="Prot_kinase_dom"/>
</dbReference>
<evidence type="ECO:0000256" key="1">
    <source>
        <dbReference type="ARBA" id="ARBA00004370"/>
    </source>
</evidence>
<sequence length="747" mass="81674">MNLIGSMGVKRFILYLLVFFGFILIFVGPISLAITNATDVSAINNLCAALGSPDLTGWTATAGDPCDEKWQGVVCDTTNTKIISITVHGANSVRELGDTLGAFSSLQSIDLSNNFIGGSFPTDLPVTLTNIDLSGNSLSGELPSSLHSLSSLTTFHLQNNKLSGTLDVLQDLPLRDLNIENNLFTGPIPDKLLTIPDFKSDGNPLNATTRAAPPASPNTTTSTGSGTPFFPSPKQTPGKQVPQASGPSSAPASNSTSKSWSAKKIVWVSIASVFGFIVLALVCLLFSPRRFRRTQIPGLIPKRHEITPYIDNRVSHIDNRPFAQPTDHVDKAPKVATVVPPKSQQQPLSPPLAPSRRPPGPRLGPQTDKQTNVQRLSAISKQDSMEIDMSRFDIDSLRPPPPPPPPAPLSTSQPIHLPFEKVIVEPAIPVEAAAKPLLPHMSVRSYTIASLQQYTNSFSQDNYIGRGMLGSVYRAQLPNGKLLAVKKLEKKVINQQTEEDFIELVSNLDKIRHANVVELMGYCSEHGQRLLIYEYCSSGTLHDALHSDDGYKKKFSWNARIRMALGAARALEYLHDFSEPPIIHRNFKSANVLLDEDLSVRVSDCGLAPLISRGSVSQLSGQLLSTFSYGAPEFELGIYTSMSDVYSLGVVMLELLTGRKPYDSTRHRGEQLLVRWAVPQLHDIDALSRMVDPSLNGEYPVKSLSNFADIISRCVQTEPEFRPPMSEVVQDLIQMIRRESSNRSDGD</sequence>
<keyword evidence="4" id="KW-0677">Repeat</keyword>
<feature type="region of interest" description="Disordered" evidence="7">
    <location>
        <begin position="204"/>
        <end position="256"/>
    </location>
</feature>
<feature type="compositionally biased region" description="Low complexity" evidence="7">
    <location>
        <begin position="206"/>
        <end position="233"/>
    </location>
</feature>
<dbReference type="EC" id="2.7.10.2" evidence="10"/>
<keyword evidence="10" id="KW-0829">Tyrosine-protein kinase</keyword>
<comment type="subcellular location">
    <subcellularLocation>
        <location evidence="1">Membrane</location>
    </subcellularLocation>
</comment>
<proteinExistence type="predicted"/>
<keyword evidence="10" id="KW-0418">Kinase</keyword>
<evidence type="ECO:0000313" key="10">
    <source>
        <dbReference type="EMBL" id="KAF5756293.1"/>
    </source>
</evidence>
<dbReference type="InterPro" id="IPR001611">
    <property type="entry name" value="Leu-rich_rpt"/>
</dbReference>
<reference evidence="10 12" key="1">
    <citation type="journal article" date="2017" name="Nature">
        <title>The sunflower genome provides insights into oil metabolism, flowering and Asterid evolution.</title>
        <authorList>
            <person name="Badouin H."/>
            <person name="Gouzy J."/>
            <person name="Grassa C.J."/>
            <person name="Murat F."/>
            <person name="Staton S.E."/>
            <person name="Cottret L."/>
            <person name="Lelandais-Briere C."/>
            <person name="Owens G.L."/>
            <person name="Carrere S."/>
            <person name="Mayjonade B."/>
            <person name="Legrand L."/>
            <person name="Gill N."/>
            <person name="Kane N.C."/>
            <person name="Bowers J.E."/>
            <person name="Hubner S."/>
            <person name="Bellec A."/>
            <person name="Berard A."/>
            <person name="Berges H."/>
            <person name="Blanchet N."/>
            <person name="Boniface M.C."/>
            <person name="Brunel D."/>
            <person name="Catrice O."/>
            <person name="Chaidir N."/>
            <person name="Claudel C."/>
            <person name="Donnadieu C."/>
            <person name="Faraut T."/>
            <person name="Fievet G."/>
            <person name="Helmstetter N."/>
            <person name="King M."/>
            <person name="Knapp S.J."/>
            <person name="Lai Z."/>
            <person name="Le Paslier M.C."/>
            <person name="Lippi Y."/>
            <person name="Lorenzon L."/>
            <person name="Mandel J.R."/>
            <person name="Marage G."/>
            <person name="Marchand G."/>
            <person name="Marquand E."/>
            <person name="Bret-Mestries E."/>
            <person name="Morien E."/>
            <person name="Nambeesan S."/>
            <person name="Nguyen T."/>
            <person name="Pegot-Espagnet P."/>
            <person name="Pouilly N."/>
            <person name="Raftis F."/>
            <person name="Sallet E."/>
            <person name="Schiex T."/>
            <person name="Thomas J."/>
            <person name="Vandecasteele C."/>
            <person name="Vares D."/>
            <person name="Vear F."/>
            <person name="Vautrin S."/>
            <person name="Crespi M."/>
            <person name="Mangin B."/>
            <person name="Burke J.M."/>
            <person name="Salse J."/>
            <person name="Munos S."/>
            <person name="Vincourt P."/>
            <person name="Rieseberg L.H."/>
            <person name="Langlade N.B."/>
        </authorList>
    </citation>
    <scope>NUCLEOTIDE SEQUENCE [LARGE SCALE GENOMIC DNA]</scope>
    <source>
        <strain evidence="12">cv. SF193</strain>
        <tissue evidence="10">Leaves</tissue>
    </source>
</reference>
<reference evidence="10" key="3">
    <citation type="submission" date="2020-06" db="EMBL/GenBank/DDBJ databases">
        <title>Helianthus annuus Genome sequencing and assembly Release 2.</title>
        <authorList>
            <person name="Gouzy J."/>
            <person name="Langlade N."/>
            <person name="Munos S."/>
        </authorList>
    </citation>
    <scope>NUCLEOTIDE SEQUENCE</scope>
    <source>
        <tissue evidence="10">Leaves</tissue>
    </source>
</reference>
<organism evidence="11 12">
    <name type="scientific">Helianthus annuus</name>
    <name type="common">Common sunflower</name>
    <dbReference type="NCBI Taxonomy" id="4232"/>
    <lineage>
        <taxon>Eukaryota</taxon>
        <taxon>Viridiplantae</taxon>
        <taxon>Streptophyta</taxon>
        <taxon>Embryophyta</taxon>
        <taxon>Tracheophyta</taxon>
        <taxon>Spermatophyta</taxon>
        <taxon>Magnoliopsida</taxon>
        <taxon>eudicotyledons</taxon>
        <taxon>Gunneridae</taxon>
        <taxon>Pentapetalae</taxon>
        <taxon>asterids</taxon>
        <taxon>campanulids</taxon>
        <taxon>Asterales</taxon>
        <taxon>Asteraceae</taxon>
        <taxon>Asteroideae</taxon>
        <taxon>Heliantheae alliance</taxon>
        <taxon>Heliantheae</taxon>
        <taxon>Helianthus</taxon>
    </lineage>
</organism>